<reference evidence="3 4" key="1">
    <citation type="submission" date="2018-03" db="EMBL/GenBank/DDBJ databases">
        <title>Genomic Encyclopedia of Archaeal and Bacterial Type Strains, Phase II (KMG-II): from individual species to whole genera.</title>
        <authorList>
            <person name="Goeker M."/>
        </authorList>
    </citation>
    <scope>NUCLEOTIDE SEQUENCE [LARGE SCALE GENOMIC DNA]</scope>
    <source>
        <strain evidence="3 4">ATCC BAA-1496</strain>
    </source>
</reference>
<comment type="caution">
    <text evidence="3">The sequence shown here is derived from an EMBL/GenBank/DDBJ whole genome shotgun (WGS) entry which is preliminary data.</text>
</comment>
<evidence type="ECO:0000313" key="3">
    <source>
        <dbReference type="EMBL" id="PRY63172.1"/>
    </source>
</evidence>
<dbReference type="PANTHER" id="PTHR30327:SF1">
    <property type="entry name" value="UPF0301 PROTEIN YQGE"/>
    <property type="match status" value="1"/>
</dbReference>
<dbReference type="SUPFAM" id="SSF143456">
    <property type="entry name" value="VC0467-like"/>
    <property type="match status" value="1"/>
</dbReference>
<evidence type="ECO:0000256" key="1">
    <source>
        <dbReference type="ARBA" id="ARBA00009600"/>
    </source>
</evidence>
<evidence type="ECO:0000313" key="4">
    <source>
        <dbReference type="Proteomes" id="UP000237822"/>
    </source>
</evidence>
<dbReference type="AlphaFoldDB" id="A0A2T0UZ24"/>
<dbReference type="Proteomes" id="UP000237822">
    <property type="component" value="Unassembled WGS sequence"/>
</dbReference>
<name>A0A2T0UZ24_9MICO</name>
<organism evidence="3 4">
    <name type="scientific">Knoellia remsis</name>
    <dbReference type="NCBI Taxonomy" id="407159"/>
    <lineage>
        <taxon>Bacteria</taxon>
        <taxon>Bacillati</taxon>
        <taxon>Actinomycetota</taxon>
        <taxon>Actinomycetes</taxon>
        <taxon>Micrococcales</taxon>
        <taxon>Intrasporangiaceae</taxon>
        <taxon>Knoellia</taxon>
    </lineage>
</organism>
<sequence>MQNGTVTAERTTGRLLVSTPRLDDGIFHRSVVLILQHDDGGAQGVVLNKPLGADVDAVLPGWGEHITSPQTLFQGGPVQLDSALGLVTVSGLDEVPPGGQLLFGSVAIIDLDTPPLLVMPEVSGLRIFAGYAGWEAGQLEGELRRGSWFVVDSRAEDLLTDEPERLWERVLRRQRDELAFVAYFPSDPELN</sequence>
<proteinExistence type="inferred from homology"/>
<accession>A0A2T0UZ24</accession>
<dbReference type="NCBIfam" id="NF001270">
    <property type="entry name" value="PRK00228.2-2"/>
    <property type="match status" value="1"/>
</dbReference>
<dbReference type="Gene3D" id="3.40.1740.10">
    <property type="entry name" value="VC0467-like"/>
    <property type="match status" value="1"/>
</dbReference>
<dbReference type="InterPro" id="IPR003774">
    <property type="entry name" value="AlgH-like"/>
</dbReference>
<gene>
    <name evidence="3" type="ORF">BCF74_1023</name>
</gene>
<dbReference type="GO" id="GO:0005829">
    <property type="term" value="C:cytosol"/>
    <property type="evidence" value="ECO:0007669"/>
    <property type="project" value="TreeGrafter"/>
</dbReference>
<protein>
    <recommendedName>
        <fullName evidence="2">UPF0301 protein BCF74_1023</fullName>
    </recommendedName>
</protein>
<dbReference type="PANTHER" id="PTHR30327">
    <property type="entry name" value="UNCHARACTERIZED PROTEIN YQGE"/>
    <property type="match status" value="1"/>
</dbReference>
<dbReference type="Pfam" id="PF02622">
    <property type="entry name" value="DUF179"/>
    <property type="match status" value="1"/>
</dbReference>
<keyword evidence="4" id="KW-1185">Reference proteome</keyword>
<dbReference type="EMBL" id="PVTI01000002">
    <property type="protein sequence ID" value="PRY63172.1"/>
    <property type="molecule type" value="Genomic_DNA"/>
</dbReference>
<dbReference type="HAMAP" id="MF_00758">
    <property type="entry name" value="UPF0301"/>
    <property type="match status" value="1"/>
</dbReference>
<comment type="similarity">
    <text evidence="1 2">Belongs to the UPF0301 (AlgH) family.</text>
</comment>
<evidence type="ECO:0000256" key="2">
    <source>
        <dbReference type="HAMAP-Rule" id="MF_00758"/>
    </source>
</evidence>